<sequence>MLITDQLSRSLYVEYKRHGIDFQCQVPLYVSTKMASEVAAVGKSSVFIPTAEKYVESAIRFIGHDQARCTPYWTHSIQWFFASLLPDSLLNAWRLSIGLKRIKNTINIIHH</sequence>
<dbReference type="STRING" id="4155.A0A022QFG7"/>
<accession>A0A022QFG7</accession>
<dbReference type="EMBL" id="KI631864">
    <property type="protein sequence ID" value="EYU25963.1"/>
    <property type="molecule type" value="Genomic_DNA"/>
</dbReference>
<name>A0A022QFG7_ERYGU</name>
<dbReference type="PhylomeDB" id="A0A022QFG7"/>
<evidence type="ECO:0000313" key="3">
    <source>
        <dbReference type="Proteomes" id="UP000030748"/>
    </source>
</evidence>
<evidence type="ECO:0000313" key="2">
    <source>
        <dbReference type="EMBL" id="EYU25963.1"/>
    </source>
</evidence>
<dbReference type="PANTHER" id="PTHR43899">
    <property type="entry name" value="RH59310P"/>
    <property type="match status" value="1"/>
</dbReference>
<evidence type="ECO:0000256" key="1">
    <source>
        <dbReference type="ARBA" id="ARBA00023002"/>
    </source>
</evidence>
<dbReference type="InterPro" id="IPR051019">
    <property type="entry name" value="VLCFA-Steroid_DH"/>
</dbReference>
<reference evidence="2 3" key="1">
    <citation type="journal article" date="2013" name="Proc. Natl. Acad. Sci. U.S.A.">
        <title>Fine-scale variation in meiotic recombination in Mimulus inferred from population shotgun sequencing.</title>
        <authorList>
            <person name="Hellsten U."/>
            <person name="Wright K.M."/>
            <person name="Jenkins J."/>
            <person name="Shu S."/>
            <person name="Yuan Y."/>
            <person name="Wessler S.R."/>
            <person name="Schmutz J."/>
            <person name="Willis J.H."/>
            <person name="Rokhsar D.S."/>
        </authorList>
    </citation>
    <scope>NUCLEOTIDE SEQUENCE [LARGE SCALE GENOMIC DNA]</scope>
    <source>
        <strain evidence="3">cv. DUN x IM62</strain>
    </source>
</reference>
<dbReference type="GO" id="GO:0016491">
    <property type="term" value="F:oxidoreductase activity"/>
    <property type="evidence" value="ECO:0007669"/>
    <property type="project" value="UniProtKB-KW"/>
</dbReference>
<keyword evidence="3" id="KW-1185">Reference proteome</keyword>
<proteinExistence type="predicted"/>
<dbReference type="InterPro" id="IPR036291">
    <property type="entry name" value="NAD(P)-bd_dom_sf"/>
</dbReference>
<gene>
    <name evidence="2" type="ORF">MIMGU_mgv1a023265mg</name>
</gene>
<keyword evidence="1" id="KW-0560">Oxidoreductase</keyword>
<dbReference type="PANTHER" id="PTHR43899:SF26">
    <property type="entry name" value="ENOYL-(ACYL CARRIER) REDUCTASE"/>
    <property type="match status" value="1"/>
</dbReference>
<dbReference type="AlphaFoldDB" id="A0A022QFG7"/>
<organism evidence="2 3">
    <name type="scientific">Erythranthe guttata</name>
    <name type="common">Yellow monkey flower</name>
    <name type="synonym">Mimulus guttatus</name>
    <dbReference type="NCBI Taxonomy" id="4155"/>
    <lineage>
        <taxon>Eukaryota</taxon>
        <taxon>Viridiplantae</taxon>
        <taxon>Streptophyta</taxon>
        <taxon>Embryophyta</taxon>
        <taxon>Tracheophyta</taxon>
        <taxon>Spermatophyta</taxon>
        <taxon>Magnoliopsida</taxon>
        <taxon>eudicotyledons</taxon>
        <taxon>Gunneridae</taxon>
        <taxon>Pentapetalae</taxon>
        <taxon>asterids</taxon>
        <taxon>lamiids</taxon>
        <taxon>Lamiales</taxon>
        <taxon>Phrymaceae</taxon>
        <taxon>Erythranthe</taxon>
    </lineage>
</organism>
<dbReference type="SUPFAM" id="SSF51735">
    <property type="entry name" value="NAD(P)-binding Rossmann-fold domains"/>
    <property type="match status" value="1"/>
</dbReference>
<dbReference type="Proteomes" id="UP000030748">
    <property type="component" value="Unassembled WGS sequence"/>
</dbReference>
<protein>
    <submittedName>
        <fullName evidence="2">Uncharacterized protein</fullName>
    </submittedName>
</protein>
<dbReference type="eggNOG" id="ENOG502QS3T">
    <property type="taxonomic scope" value="Eukaryota"/>
</dbReference>